<keyword evidence="1" id="KW-0812">Transmembrane</keyword>
<sequence length="794" mass="88766">MRCSRTSYVRRKVLQKANCGPVIFRLTRKGVYTPEARALARILVKSGCAEAHVGMCIQRAGKLFGITIKKNMDRRTVHRAIIEGGIAAKIQLGYEMSQAKSLTISADSTSHRHQNYESSHIALRVPDYKKGSIQATASSTPKLRLVGVHATVDHTSETSKNGWLERISDCSSRLNSSPLAVRLVVSFTLVVFAYILMGMNGDHASSEKSCSNLIHEWKTETILVDRGQKALAKKNPSDLAIYLGEWNKKKIRDAGGPDTWNAMSGAEQARRDIILLGQLALCLGIEAHSMLSAAEKRIVNLFIWAGCCMHKDQNSFGGGNTALIASYPHHPDIPLPFLLANKHNAATLHKALEPGKALPGSAELEAFEASTRGGVKIAAIAGAILRNRDDKKGQGDTYSIHFPGRRFSDTNNTHFGSHGEAAADILVNRLPLVEFLRVVRDKKKAKAAWTNIEWNLFNALQDIPTITELAILVLYSQNITHPYMRSVRGSDNGSKNVLDLGPLHVEVRDHIHDVIEDTDLWLSPTTTFKAAALDGLEWERVDAVETVQTLLPRMPHIAVLLVEFLRGSLITWERFSAEFALGGLIDQTSASEKELVWMPSTNDANEGALRSFRIQIWAKPSMTLHRYNSLAMFNHNDTQDFMDVMFTPEDHEHVLRTARELDGSGLAVKFRQEQLEFDLQTVAIRRAREAERVRKVIETQERLSKVTRVMSDAEILPMTVKLLTDQLDLFRQTDKEVPVNSRIKLKAEKQAALKDALKHYQDHPATILDISEVVQDEIVIMNDWHEEEDSEMED</sequence>
<dbReference type="InParanoid" id="A0A369K2H0"/>
<proteinExistence type="predicted"/>
<gene>
    <name evidence="2" type="ORF">Hypma_003276</name>
</gene>
<accession>A0A369K2H0</accession>
<evidence type="ECO:0000256" key="1">
    <source>
        <dbReference type="SAM" id="Phobius"/>
    </source>
</evidence>
<keyword evidence="3" id="KW-1185">Reference proteome</keyword>
<evidence type="ECO:0000313" key="2">
    <source>
        <dbReference type="EMBL" id="RDB27700.1"/>
    </source>
</evidence>
<dbReference type="OrthoDB" id="3052721at2759"/>
<keyword evidence="1" id="KW-0472">Membrane</keyword>
<name>A0A369K2H0_HYPMA</name>
<dbReference type="STRING" id="39966.A0A369K2H0"/>
<dbReference type="EMBL" id="LUEZ02000014">
    <property type="protein sequence ID" value="RDB27700.1"/>
    <property type="molecule type" value="Genomic_DNA"/>
</dbReference>
<dbReference type="AlphaFoldDB" id="A0A369K2H0"/>
<reference evidence="2" key="1">
    <citation type="submission" date="2018-04" db="EMBL/GenBank/DDBJ databases">
        <title>Whole genome sequencing of Hypsizygus marmoreus.</title>
        <authorList>
            <person name="Choi I.-G."/>
            <person name="Min B."/>
            <person name="Kim J.-G."/>
            <person name="Kim S."/>
            <person name="Oh Y.-L."/>
            <person name="Kong W.-S."/>
            <person name="Park H."/>
            <person name="Jeong J."/>
            <person name="Song E.-S."/>
        </authorList>
    </citation>
    <scope>NUCLEOTIDE SEQUENCE [LARGE SCALE GENOMIC DNA]</scope>
    <source>
        <strain evidence="2">51987-8</strain>
    </source>
</reference>
<evidence type="ECO:0000313" key="3">
    <source>
        <dbReference type="Proteomes" id="UP000076154"/>
    </source>
</evidence>
<feature type="transmembrane region" description="Helical" evidence="1">
    <location>
        <begin position="179"/>
        <end position="199"/>
    </location>
</feature>
<comment type="caution">
    <text evidence="2">The sequence shown here is derived from an EMBL/GenBank/DDBJ whole genome shotgun (WGS) entry which is preliminary data.</text>
</comment>
<organism evidence="2 3">
    <name type="scientific">Hypsizygus marmoreus</name>
    <name type="common">White beech mushroom</name>
    <name type="synonym">Agaricus marmoreus</name>
    <dbReference type="NCBI Taxonomy" id="39966"/>
    <lineage>
        <taxon>Eukaryota</taxon>
        <taxon>Fungi</taxon>
        <taxon>Dikarya</taxon>
        <taxon>Basidiomycota</taxon>
        <taxon>Agaricomycotina</taxon>
        <taxon>Agaricomycetes</taxon>
        <taxon>Agaricomycetidae</taxon>
        <taxon>Agaricales</taxon>
        <taxon>Tricholomatineae</taxon>
        <taxon>Lyophyllaceae</taxon>
        <taxon>Hypsizygus</taxon>
    </lineage>
</organism>
<keyword evidence="1" id="KW-1133">Transmembrane helix</keyword>
<protein>
    <submittedName>
        <fullName evidence="2">Uncharacterized protein</fullName>
    </submittedName>
</protein>
<dbReference type="Proteomes" id="UP000076154">
    <property type="component" value="Unassembled WGS sequence"/>
</dbReference>